<reference evidence="1 2" key="1">
    <citation type="journal article" date="2022" name="BMC Genomics">
        <title>Comparative genome analysis of mycobacteria focusing on tRNA and non-coding RNA.</title>
        <authorList>
            <person name="Behra P.R.K."/>
            <person name="Pettersson B.M.F."/>
            <person name="Ramesh M."/>
            <person name="Das S."/>
            <person name="Dasgupta S."/>
            <person name="Kirsebom L.A."/>
        </authorList>
    </citation>
    <scope>NUCLEOTIDE SEQUENCE [LARGE SCALE GENOMIC DNA]</scope>
    <source>
        <strain evidence="1 2">DSM 44078</strain>
    </source>
</reference>
<sequence>MIRRLLDRLDTFGTDDPDFHEGQPEDRCPVCEWPTIDHPGHERWNGRWTTGAAKWPHRRAAAVALLIG</sequence>
<evidence type="ECO:0000313" key="2">
    <source>
        <dbReference type="Proteomes" id="UP001526201"/>
    </source>
</evidence>
<organism evidence="1 2">
    <name type="scientific">Mycolicibacterium komossense</name>
    <dbReference type="NCBI Taxonomy" id="1779"/>
    <lineage>
        <taxon>Bacteria</taxon>
        <taxon>Bacillati</taxon>
        <taxon>Actinomycetota</taxon>
        <taxon>Actinomycetes</taxon>
        <taxon>Mycobacteriales</taxon>
        <taxon>Mycobacteriaceae</taxon>
        <taxon>Mycolicibacterium</taxon>
    </lineage>
</organism>
<dbReference type="Proteomes" id="UP001526201">
    <property type="component" value="Unassembled WGS sequence"/>
</dbReference>
<keyword evidence="2" id="KW-1185">Reference proteome</keyword>
<comment type="caution">
    <text evidence="1">The sequence shown here is derived from an EMBL/GenBank/DDBJ whole genome shotgun (WGS) entry which is preliminary data.</text>
</comment>
<dbReference type="EMBL" id="JACKTY010000020">
    <property type="protein sequence ID" value="MCV7226049.1"/>
    <property type="molecule type" value="Genomic_DNA"/>
</dbReference>
<evidence type="ECO:0000313" key="1">
    <source>
        <dbReference type="EMBL" id="MCV7226049.1"/>
    </source>
</evidence>
<protein>
    <submittedName>
        <fullName evidence="1">Uncharacterized protein</fullName>
    </submittedName>
</protein>
<dbReference type="RefSeq" id="WP_264066880.1">
    <property type="nucleotide sequence ID" value="NZ_JACKTY010000020.1"/>
</dbReference>
<name>A0ABT3C990_9MYCO</name>
<proteinExistence type="predicted"/>
<gene>
    <name evidence="1" type="ORF">H7J73_08380</name>
</gene>
<accession>A0ABT3C990</accession>